<dbReference type="EMBL" id="CAGS01000368">
    <property type="protein sequence ID" value="CCF84994.1"/>
    <property type="molecule type" value="Genomic_DNA"/>
</dbReference>
<comment type="caution">
    <text evidence="2">The sequence shown here is derived from an EMBL/GenBank/DDBJ whole genome shotgun (WGS) entry which is preliminary data.</text>
</comment>
<dbReference type="Pfam" id="PF14023">
    <property type="entry name" value="Bestrophin-like"/>
    <property type="match status" value="1"/>
</dbReference>
<keyword evidence="1" id="KW-0472">Membrane</keyword>
<evidence type="ECO:0000256" key="1">
    <source>
        <dbReference type="SAM" id="Phobius"/>
    </source>
</evidence>
<accession>I4EJY2</accession>
<dbReference type="Proteomes" id="UP000004221">
    <property type="component" value="Unassembled WGS sequence"/>
</dbReference>
<keyword evidence="1" id="KW-0812">Transmembrane</keyword>
<feature type="transmembrane region" description="Helical" evidence="1">
    <location>
        <begin position="48"/>
        <end position="73"/>
    </location>
</feature>
<dbReference type="InterPro" id="IPR025333">
    <property type="entry name" value="DUF4239"/>
</dbReference>
<dbReference type="OrthoDB" id="118329at2"/>
<evidence type="ECO:0000313" key="2">
    <source>
        <dbReference type="EMBL" id="CCF84994.1"/>
    </source>
</evidence>
<keyword evidence="3" id="KW-1185">Reference proteome</keyword>
<feature type="transmembrane region" description="Helical" evidence="1">
    <location>
        <begin position="216"/>
        <end position="237"/>
    </location>
</feature>
<feature type="transmembrane region" description="Helical" evidence="1">
    <location>
        <begin position="12"/>
        <end position="33"/>
    </location>
</feature>
<keyword evidence="1" id="KW-1133">Transmembrane helix</keyword>
<sequence length="268" mass="30058">MPGIRDSSMDLIAVGLVLLIVAFTFTITGLLAVRKRVPLQELKANHEVGAIILTVVAQVYAVLLSFIVIVVWGQYTDTEMTTMKEASSIGSMYWLALGLPDAERREVQISLRNYTQAVVTEEWPLMAEGVDLNDQPDQAWTEHDDIWLEINKLSPTTPKETNVQLELLEELRALDQDRRMRLLSAQRRMPGLMWVILLGGAVITVAYTYLFGAKYVWVQAGMTIGMVAVFGLILILIAELDTPFSGHVQIHPTGFQSLLNLMNLYLNR</sequence>
<feature type="transmembrane region" description="Helical" evidence="1">
    <location>
        <begin position="189"/>
        <end position="210"/>
    </location>
</feature>
<name>I4EJY2_9BACT</name>
<proteinExistence type="predicted"/>
<evidence type="ECO:0008006" key="4">
    <source>
        <dbReference type="Google" id="ProtNLM"/>
    </source>
</evidence>
<protein>
    <recommendedName>
        <fullName evidence="4">DUF4239 domain-containing protein</fullName>
    </recommendedName>
</protein>
<reference evidence="2 3" key="1">
    <citation type="journal article" date="2012" name="ISME J.">
        <title>Nitrification expanded: discovery, physiology and genomics of a nitrite-oxidizing bacterium from the phylum Chloroflexi.</title>
        <authorList>
            <person name="Sorokin D.Y."/>
            <person name="Lucker S."/>
            <person name="Vejmelkova D."/>
            <person name="Kostrikina N.A."/>
            <person name="Kleerebezem R."/>
            <person name="Rijpstra W.I."/>
            <person name="Damste J.S."/>
            <person name="Le Paslier D."/>
            <person name="Muyzer G."/>
            <person name="Wagner M."/>
            <person name="van Loosdrecht M.C."/>
            <person name="Daims H."/>
        </authorList>
    </citation>
    <scope>NUCLEOTIDE SEQUENCE [LARGE SCALE GENOMIC DNA]</scope>
    <source>
        <strain evidence="3">none</strain>
    </source>
</reference>
<gene>
    <name evidence="2" type="ORF">NITHO_430006</name>
</gene>
<dbReference type="AlphaFoldDB" id="I4EJY2"/>
<organism evidence="2 3">
    <name type="scientific">Nitrolancea hollandica Lb</name>
    <dbReference type="NCBI Taxonomy" id="1129897"/>
    <lineage>
        <taxon>Bacteria</taxon>
        <taxon>Pseudomonadati</taxon>
        <taxon>Thermomicrobiota</taxon>
        <taxon>Thermomicrobia</taxon>
        <taxon>Sphaerobacterales</taxon>
        <taxon>Sphaerobacterineae</taxon>
        <taxon>Sphaerobacteraceae</taxon>
        <taxon>Nitrolancea</taxon>
    </lineage>
</organism>
<dbReference type="RefSeq" id="WP_008479585.1">
    <property type="nucleotide sequence ID" value="NZ_CAGS01000368.1"/>
</dbReference>
<evidence type="ECO:0000313" key="3">
    <source>
        <dbReference type="Proteomes" id="UP000004221"/>
    </source>
</evidence>